<sequence length="139" mass="16239">MRSGRQNNDRRCRDRDHQAWRRLVACAIEQGVDRKERPVQTIKQPTQMTQKWSPWMGALEEAQWSALQYRWLPPGSPHLRKVILEAAILTAVVVVSLTLYTFWAARRGHEFNFLGPFLFAAVLMFFCSRSGSYFHLKNC</sequence>
<keyword evidence="1" id="KW-1133">Transmembrane helix</keyword>
<dbReference type="EMBL" id="JACMSC010000002">
    <property type="protein sequence ID" value="KAG6530865.1"/>
    <property type="molecule type" value="Genomic_DNA"/>
</dbReference>
<comment type="caution">
    <text evidence="2">The sequence shown here is derived from an EMBL/GenBank/DDBJ whole genome shotgun (WGS) entry which is preliminary data.</text>
</comment>
<dbReference type="Proteomes" id="UP000734854">
    <property type="component" value="Unassembled WGS sequence"/>
</dbReference>
<keyword evidence="1" id="KW-0472">Membrane</keyword>
<accession>A0A8J5I8M0</accession>
<name>A0A8J5I8M0_ZINOF</name>
<gene>
    <name evidence="2" type="ORF">ZIOFF_004626</name>
</gene>
<feature type="transmembrane region" description="Helical" evidence="1">
    <location>
        <begin position="111"/>
        <end position="128"/>
    </location>
</feature>
<organism evidence="2 3">
    <name type="scientific">Zingiber officinale</name>
    <name type="common">Ginger</name>
    <name type="synonym">Amomum zingiber</name>
    <dbReference type="NCBI Taxonomy" id="94328"/>
    <lineage>
        <taxon>Eukaryota</taxon>
        <taxon>Viridiplantae</taxon>
        <taxon>Streptophyta</taxon>
        <taxon>Embryophyta</taxon>
        <taxon>Tracheophyta</taxon>
        <taxon>Spermatophyta</taxon>
        <taxon>Magnoliopsida</taxon>
        <taxon>Liliopsida</taxon>
        <taxon>Zingiberales</taxon>
        <taxon>Zingiberaceae</taxon>
        <taxon>Zingiber</taxon>
    </lineage>
</organism>
<reference evidence="2 3" key="1">
    <citation type="submission" date="2020-08" db="EMBL/GenBank/DDBJ databases">
        <title>Plant Genome Project.</title>
        <authorList>
            <person name="Zhang R.-G."/>
        </authorList>
    </citation>
    <scope>NUCLEOTIDE SEQUENCE [LARGE SCALE GENOMIC DNA]</scope>
    <source>
        <tissue evidence="2">Rhizome</tissue>
    </source>
</reference>
<evidence type="ECO:0000313" key="3">
    <source>
        <dbReference type="Proteomes" id="UP000734854"/>
    </source>
</evidence>
<keyword evidence="1" id="KW-0812">Transmembrane</keyword>
<feature type="transmembrane region" description="Helical" evidence="1">
    <location>
        <begin position="82"/>
        <end position="105"/>
    </location>
</feature>
<protein>
    <submittedName>
        <fullName evidence="2">Uncharacterized protein</fullName>
    </submittedName>
</protein>
<dbReference type="AlphaFoldDB" id="A0A8J5I8M0"/>
<evidence type="ECO:0000256" key="1">
    <source>
        <dbReference type="SAM" id="Phobius"/>
    </source>
</evidence>
<keyword evidence="3" id="KW-1185">Reference proteome</keyword>
<evidence type="ECO:0000313" key="2">
    <source>
        <dbReference type="EMBL" id="KAG6530865.1"/>
    </source>
</evidence>
<proteinExistence type="predicted"/>